<comment type="caution">
    <text evidence="2">The sequence shown here is derived from an EMBL/GenBank/DDBJ whole genome shotgun (WGS) entry which is preliminary data.</text>
</comment>
<accession>A0A9P5U3B6</accession>
<feature type="compositionally biased region" description="Low complexity" evidence="1">
    <location>
        <begin position="43"/>
        <end position="55"/>
    </location>
</feature>
<dbReference type="Proteomes" id="UP000772434">
    <property type="component" value="Unassembled WGS sequence"/>
</dbReference>
<name>A0A9P5U3B6_9AGAR</name>
<gene>
    <name evidence="2" type="ORF">BDP27DRAFT_1425518</name>
</gene>
<feature type="region of interest" description="Disordered" evidence="1">
    <location>
        <begin position="118"/>
        <end position="162"/>
    </location>
</feature>
<feature type="compositionally biased region" description="Polar residues" evidence="1">
    <location>
        <begin position="120"/>
        <end position="136"/>
    </location>
</feature>
<organism evidence="2 3">
    <name type="scientific">Rhodocollybia butyracea</name>
    <dbReference type="NCBI Taxonomy" id="206335"/>
    <lineage>
        <taxon>Eukaryota</taxon>
        <taxon>Fungi</taxon>
        <taxon>Dikarya</taxon>
        <taxon>Basidiomycota</taxon>
        <taxon>Agaricomycotina</taxon>
        <taxon>Agaricomycetes</taxon>
        <taxon>Agaricomycetidae</taxon>
        <taxon>Agaricales</taxon>
        <taxon>Marasmiineae</taxon>
        <taxon>Omphalotaceae</taxon>
        <taxon>Rhodocollybia</taxon>
    </lineage>
</organism>
<feature type="compositionally biased region" description="Polar residues" evidence="1">
    <location>
        <begin position="69"/>
        <end position="85"/>
    </location>
</feature>
<sequence>MPSSKSKKRKRRNSDADYTPTYYLSKQTRTHSPTPPEDVFVLTSSAPNSPTAPSTMEEDLQTEAFDNAASGSQPTNLSLSPPPWASTSRIILDNMTTPNPIQSSTSLSMQPTLPYEGAQIFSTPSTSHVADPQSSPGVYISPVKKHPGRPRKPNRARRGHTF</sequence>
<keyword evidence="3" id="KW-1185">Reference proteome</keyword>
<protein>
    <submittedName>
        <fullName evidence="2">Uncharacterized protein</fullName>
    </submittedName>
</protein>
<dbReference type="AlphaFoldDB" id="A0A9P5U3B6"/>
<feature type="compositionally biased region" description="Polar residues" evidence="1">
    <location>
        <begin position="22"/>
        <end position="32"/>
    </location>
</feature>
<evidence type="ECO:0000256" key="1">
    <source>
        <dbReference type="SAM" id="MobiDB-lite"/>
    </source>
</evidence>
<evidence type="ECO:0000313" key="3">
    <source>
        <dbReference type="Proteomes" id="UP000772434"/>
    </source>
</evidence>
<feature type="compositionally biased region" description="Basic residues" evidence="1">
    <location>
        <begin position="1"/>
        <end position="12"/>
    </location>
</feature>
<dbReference type="EMBL" id="JADNRY010000116">
    <property type="protein sequence ID" value="KAF9064756.1"/>
    <property type="molecule type" value="Genomic_DNA"/>
</dbReference>
<reference evidence="2" key="1">
    <citation type="submission" date="2020-11" db="EMBL/GenBank/DDBJ databases">
        <authorList>
            <consortium name="DOE Joint Genome Institute"/>
            <person name="Ahrendt S."/>
            <person name="Riley R."/>
            <person name="Andreopoulos W."/>
            <person name="Labutti K."/>
            <person name="Pangilinan J."/>
            <person name="Ruiz-Duenas F.J."/>
            <person name="Barrasa J.M."/>
            <person name="Sanchez-Garcia M."/>
            <person name="Camarero S."/>
            <person name="Miyauchi S."/>
            <person name="Serrano A."/>
            <person name="Linde D."/>
            <person name="Babiker R."/>
            <person name="Drula E."/>
            <person name="Ayuso-Fernandez I."/>
            <person name="Pacheco R."/>
            <person name="Padilla G."/>
            <person name="Ferreira P."/>
            <person name="Barriuso J."/>
            <person name="Kellner H."/>
            <person name="Castanera R."/>
            <person name="Alfaro M."/>
            <person name="Ramirez L."/>
            <person name="Pisabarro A.G."/>
            <person name="Kuo A."/>
            <person name="Tritt A."/>
            <person name="Lipzen A."/>
            <person name="He G."/>
            <person name="Yan M."/>
            <person name="Ng V."/>
            <person name="Cullen D."/>
            <person name="Martin F."/>
            <person name="Rosso M.-N."/>
            <person name="Henrissat B."/>
            <person name="Hibbett D."/>
            <person name="Martinez A.T."/>
            <person name="Grigoriev I.V."/>
        </authorList>
    </citation>
    <scope>NUCLEOTIDE SEQUENCE</scope>
    <source>
        <strain evidence="2">AH 40177</strain>
    </source>
</reference>
<feature type="compositionally biased region" description="Basic residues" evidence="1">
    <location>
        <begin position="143"/>
        <end position="162"/>
    </location>
</feature>
<feature type="region of interest" description="Disordered" evidence="1">
    <location>
        <begin position="1"/>
        <end position="85"/>
    </location>
</feature>
<evidence type="ECO:0000313" key="2">
    <source>
        <dbReference type="EMBL" id="KAF9064756.1"/>
    </source>
</evidence>
<proteinExistence type="predicted"/>